<feature type="transmembrane region" description="Helical" evidence="1">
    <location>
        <begin position="106"/>
        <end position="125"/>
    </location>
</feature>
<organism evidence="2 3">
    <name type="scientific">Lactobacillus panisapium</name>
    <dbReference type="NCBI Taxonomy" id="2012495"/>
    <lineage>
        <taxon>Bacteria</taxon>
        <taxon>Bacillati</taxon>
        <taxon>Bacillota</taxon>
        <taxon>Bacilli</taxon>
        <taxon>Lactobacillales</taxon>
        <taxon>Lactobacillaceae</taxon>
        <taxon>Lactobacillus</taxon>
    </lineage>
</organism>
<proteinExistence type="predicted"/>
<sequence length="127" mass="14292">MLRKMLNNVSNNFEQALASVAVIAIGLSLWIDRDYFFWPPELTSTMNDQRIDIVILLLGFCLLVSAVTGNKSKFWQHALLILCGAVIFTLALTQLWHAFLGGQMRMAHTVIGDFVIFCLIVRAAYKS</sequence>
<evidence type="ECO:0000313" key="3">
    <source>
        <dbReference type="Proteomes" id="UP000826550"/>
    </source>
</evidence>
<feature type="transmembrane region" description="Helical" evidence="1">
    <location>
        <begin position="79"/>
        <end position="100"/>
    </location>
</feature>
<keyword evidence="1" id="KW-0472">Membrane</keyword>
<reference evidence="2 3" key="1">
    <citation type="submission" date="2020-01" db="EMBL/GenBank/DDBJ databases">
        <title>Vast differences in strain-level diversity in the gut microbiota of two closely related honey bee species.</title>
        <authorList>
            <person name="Ellegaard K.M."/>
            <person name="Suenami S."/>
            <person name="Miyazaki R."/>
            <person name="Engel P."/>
        </authorList>
    </citation>
    <scope>NUCLEOTIDE SEQUENCE [LARGE SCALE GENOMIC DNA]</scope>
    <source>
        <strain evidence="2 3">ESL0416</strain>
    </source>
</reference>
<keyword evidence="3" id="KW-1185">Reference proteome</keyword>
<feature type="transmembrane region" description="Helical" evidence="1">
    <location>
        <begin position="51"/>
        <end position="67"/>
    </location>
</feature>
<keyword evidence="1" id="KW-0812">Transmembrane</keyword>
<dbReference type="Proteomes" id="UP000826550">
    <property type="component" value="Chromosome"/>
</dbReference>
<gene>
    <name evidence="2" type="ORF">GYM71_06275</name>
</gene>
<evidence type="ECO:0000313" key="2">
    <source>
        <dbReference type="EMBL" id="QYN53048.1"/>
    </source>
</evidence>
<protein>
    <submittedName>
        <fullName evidence="2">Uncharacterized protein</fullName>
    </submittedName>
</protein>
<dbReference type="EMBL" id="CP048268">
    <property type="protein sequence ID" value="QYN53048.1"/>
    <property type="molecule type" value="Genomic_DNA"/>
</dbReference>
<dbReference type="RefSeq" id="WP_220219847.1">
    <property type="nucleotide sequence ID" value="NZ_CP048268.1"/>
</dbReference>
<evidence type="ECO:0000256" key="1">
    <source>
        <dbReference type="SAM" id="Phobius"/>
    </source>
</evidence>
<accession>A0ABX8W6B8</accession>
<keyword evidence="1" id="KW-1133">Transmembrane helix</keyword>
<name>A0ABX8W6B8_9LACO</name>
<feature type="transmembrane region" description="Helical" evidence="1">
    <location>
        <begin position="12"/>
        <end position="31"/>
    </location>
</feature>